<organism evidence="13 14">
    <name type="scientific">Ramlibacter pinisoli</name>
    <dbReference type="NCBI Taxonomy" id="2682844"/>
    <lineage>
        <taxon>Bacteria</taxon>
        <taxon>Pseudomonadati</taxon>
        <taxon>Pseudomonadota</taxon>
        <taxon>Betaproteobacteria</taxon>
        <taxon>Burkholderiales</taxon>
        <taxon>Comamonadaceae</taxon>
        <taxon>Ramlibacter</taxon>
    </lineage>
</organism>
<dbReference type="Pfam" id="PF01568">
    <property type="entry name" value="Molydop_binding"/>
    <property type="match status" value="1"/>
</dbReference>
<dbReference type="Pfam" id="PF04879">
    <property type="entry name" value="Molybdop_Fe4S4"/>
    <property type="match status" value="1"/>
</dbReference>
<evidence type="ECO:0000256" key="8">
    <source>
        <dbReference type="ARBA" id="ARBA00022729"/>
    </source>
</evidence>
<dbReference type="FunFam" id="2.40.40.20:FF:000013">
    <property type="entry name" value="Dimethyl sulfoxide reductase subunit A"/>
    <property type="match status" value="1"/>
</dbReference>
<evidence type="ECO:0000313" key="14">
    <source>
        <dbReference type="Proteomes" id="UP000469385"/>
    </source>
</evidence>
<evidence type="ECO:0000256" key="11">
    <source>
        <dbReference type="ARBA" id="ARBA00023014"/>
    </source>
</evidence>
<dbReference type="PROSITE" id="PS51318">
    <property type="entry name" value="TAT"/>
    <property type="match status" value="1"/>
</dbReference>
<dbReference type="PROSITE" id="PS00551">
    <property type="entry name" value="MOLYBDOPTERIN_PROK_1"/>
    <property type="match status" value="1"/>
</dbReference>
<dbReference type="AlphaFoldDB" id="A0A6N8ISW7"/>
<comment type="subcellular location">
    <subcellularLocation>
        <location evidence="3">Cell envelope</location>
    </subcellularLocation>
</comment>
<proteinExistence type="inferred from homology"/>
<dbReference type="SUPFAM" id="SSF53706">
    <property type="entry name" value="Formate dehydrogenase/DMSO reductase, domains 1-3"/>
    <property type="match status" value="1"/>
</dbReference>
<evidence type="ECO:0000256" key="5">
    <source>
        <dbReference type="ARBA" id="ARBA00022485"/>
    </source>
</evidence>
<comment type="cofactor">
    <cofactor evidence="2">
        <name>[4Fe-4S] cluster</name>
        <dbReference type="ChEBI" id="CHEBI:49883"/>
    </cofactor>
</comment>
<accession>A0A6N8ISW7</accession>
<dbReference type="GO" id="GO:0016491">
    <property type="term" value="F:oxidoreductase activity"/>
    <property type="evidence" value="ECO:0007669"/>
    <property type="project" value="UniProtKB-KW"/>
</dbReference>
<dbReference type="InterPro" id="IPR006657">
    <property type="entry name" value="MoPterin_dinucl-bd_dom"/>
</dbReference>
<dbReference type="FunFam" id="2.20.25.90:FF:000006">
    <property type="entry name" value="Formate dehydrogenase alpha subunit"/>
    <property type="match status" value="1"/>
</dbReference>
<dbReference type="InterPro" id="IPR006656">
    <property type="entry name" value="Mopterin_OxRdtase"/>
</dbReference>
<keyword evidence="14" id="KW-1185">Reference proteome</keyword>
<gene>
    <name evidence="13" type="ORF">GON04_09465</name>
</gene>
<dbReference type="InterPro" id="IPR009010">
    <property type="entry name" value="Asp_de-COase-like_dom_sf"/>
</dbReference>
<keyword evidence="10" id="KW-0408">Iron</keyword>
<dbReference type="SMART" id="SM00926">
    <property type="entry name" value="Molybdop_Fe4S4"/>
    <property type="match status" value="1"/>
</dbReference>
<dbReference type="InterPro" id="IPR006311">
    <property type="entry name" value="TAT_signal"/>
</dbReference>
<keyword evidence="8" id="KW-0732">Signal</keyword>
<dbReference type="GO" id="GO:0009061">
    <property type="term" value="P:anaerobic respiration"/>
    <property type="evidence" value="ECO:0007669"/>
    <property type="project" value="TreeGrafter"/>
</dbReference>
<dbReference type="Gene3D" id="2.40.40.20">
    <property type="match status" value="1"/>
</dbReference>
<dbReference type="GO" id="GO:0030313">
    <property type="term" value="C:cell envelope"/>
    <property type="evidence" value="ECO:0007669"/>
    <property type="project" value="UniProtKB-SubCell"/>
</dbReference>
<evidence type="ECO:0000256" key="6">
    <source>
        <dbReference type="ARBA" id="ARBA00022505"/>
    </source>
</evidence>
<dbReference type="Pfam" id="PF00384">
    <property type="entry name" value="Molybdopterin"/>
    <property type="match status" value="1"/>
</dbReference>
<keyword evidence="6" id="KW-0500">Molybdenum</keyword>
<evidence type="ECO:0000256" key="2">
    <source>
        <dbReference type="ARBA" id="ARBA00001966"/>
    </source>
</evidence>
<evidence type="ECO:0000256" key="7">
    <source>
        <dbReference type="ARBA" id="ARBA00022723"/>
    </source>
</evidence>
<comment type="caution">
    <text evidence="13">The sequence shown here is derived from an EMBL/GenBank/DDBJ whole genome shotgun (WGS) entry which is preliminary data.</text>
</comment>
<dbReference type="EMBL" id="WSEL01000003">
    <property type="protein sequence ID" value="MVQ29675.1"/>
    <property type="molecule type" value="Genomic_DNA"/>
</dbReference>
<feature type="domain" description="4Fe-4S Mo/W bis-MGD-type" evidence="12">
    <location>
        <begin position="81"/>
        <end position="137"/>
    </location>
</feature>
<comment type="cofactor">
    <cofactor evidence="1">
        <name>Mo-bis(molybdopterin guanine dinucleotide)</name>
        <dbReference type="ChEBI" id="CHEBI:60539"/>
    </cofactor>
</comment>
<keyword evidence="11" id="KW-0411">Iron-sulfur</keyword>
<dbReference type="RefSeq" id="WP_157397654.1">
    <property type="nucleotide sequence ID" value="NZ_WSEL01000003.1"/>
</dbReference>
<evidence type="ECO:0000259" key="12">
    <source>
        <dbReference type="PROSITE" id="PS51669"/>
    </source>
</evidence>
<dbReference type="CDD" id="cd02792">
    <property type="entry name" value="MopB_CT_Formate-Dh-Na-like"/>
    <property type="match status" value="1"/>
</dbReference>
<dbReference type="PROSITE" id="PS51669">
    <property type="entry name" value="4FE4S_MOW_BIS_MGD"/>
    <property type="match status" value="1"/>
</dbReference>
<dbReference type="Proteomes" id="UP000469385">
    <property type="component" value="Unassembled WGS sequence"/>
</dbReference>
<evidence type="ECO:0000256" key="3">
    <source>
        <dbReference type="ARBA" id="ARBA00004196"/>
    </source>
</evidence>
<dbReference type="InterPro" id="IPR006963">
    <property type="entry name" value="Mopterin_OxRdtase_4Fe-4S_dom"/>
</dbReference>
<keyword evidence="9" id="KW-0560">Oxidoreductase</keyword>
<dbReference type="GO" id="GO:0030151">
    <property type="term" value="F:molybdenum ion binding"/>
    <property type="evidence" value="ECO:0007669"/>
    <property type="project" value="TreeGrafter"/>
</dbReference>
<reference evidence="13 14" key="1">
    <citation type="submission" date="2019-12" db="EMBL/GenBank/DDBJ databases">
        <authorList>
            <person name="Huq M.A."/>
        </authorList>
    </citation>
    <scope>NUCLEOTIDE SEQUENCE [LARGE SCALE GENOMIC DNA]</scope>
    <source>
        <strain evidence="13 14">MAH-25</strain>
    </source>
</reference>
<name>A0A6N8ISW7_9BURK</name>
<dbReference type="FunFam" id="3.40.228.10:FF:000002">
    <property type="entry name" value="Formate dehydrogenase subunit alpha"/>
    <property type="match status" value="1"/>
</dbReference>
<dbReference type="PANTHER" id="PTHR43598:SF1">
    <property type="entry name" value="FORMATE DEHYDROGENASE-O MAJOR SUBUNIT"/>
    <property type="match status" value="1"/>
</dbReference>
<dbReference type="Gene3D" id="2.20.25.90">
    <property type="entry name" value="ADC-like domains"/>
    <property type="match status" value="1"/>
</dbReference>
<dbReference type="InterPro" id="IPR027467">
    <property type="entry name" value="MopterinOxRdtase_cofactor_BS"/>
</dbReference>
<protein>
    <submittedName>
        <fullName evidence="13">Molybdopterin-dependent oxidoreductase</fullName>
    </submittedName>
</protein>
<dbReference type="GO" id="GO:0043546">
    <property type="term" value="F:molybdopterin cofactor binding"/>
    <property type="evidence" value="ECO:0007669"/>
    <property type="project" value="InterPro"/>
</dbReference>
<dbReference type="Gene3D" id="3.40.228.10">
    <property type="entry name" value="Dimethylsulfoxide Reductase, domain 2"/>
    <property type="match status" value="1"/>
</dbReference>
<keyword evidence="7" id="KW-0479">Metal-binding</keyword>
<dbReference type="GO" id="GO:0009055">
    <property type="term" value="F:electron transfer activity"/>
    <property type="evidence" value="ECO:0007669"/>
    <property type="project" value="TreeGrafter"/>
</dbReference>
<dbReference type="PANTHER" id="PTHR43598">
    <property type="entry name" value="TUNGSTEN-CONTAINING FORMYLMETHANOFURAN DEHYDROGENASE 2 SUBUNIT B"/>
    <property type="match status" value="1"/>
</dbReference>
<evidence type="ECO:0000256" key="1">
    <source>
        <dbReference type="ARBA" id="ARBA00001942"/>
    </source>
</evidence>
<dbReference type="GO" id="GO:0051539">
    <property type="term" value="F:4 iron, 4 sulfur cluster binding"/>
    <property type="evidence" value="ECO:0007669"/>
    <property type="project" value="UniProtKB-KW"/>
</dbReference>
<dbReference type="SUPFAM" id="SSF50692">
    <property type="entry name" value="ADC-like"/>
    <property type="match status" value="1"/>
</dbReference>
<evidence type="ECO:0000313" key="13">
    <source>
        <dbReference type="EMBL" id="MVQ29675.1"/>
    </source>
</evidence>
<dbReference type="PIRSF" id="PIRSF036643">
    <property type="entry name" value="FDH_alpha"/>
    <property type="match status" value="1"/>
</dbReference>
<comment type="similarity">
    <text evidence="4">Belongs to the prokaryotic molybdopterin-containing oxidoreductase family.</text>
</comment>
<sequence>MLLTKKTAGQAASHARAEGRSPFIHSLQRGLSHALPTMDRRSFLRRSGLGVGVGIAAGSLTLVKKAQAAGNGEAAVGKGKIEVKRTVCGHCSVGCAVDAVVENGVWVRQEPVFDSPLNLGAHCAKGAALREHGHGEYRLRYPMKLVDGKYQRISWDQALDEISAKVLELRKASGPEALYWVGSSKHNNEQSYLMRKFVSLWGSNNCDHQARICHSTTVAGVANTWGYGAMTNSYNDMQNSKCALYIGSNAAEAHPVSMLHMLHAKESGCKMIVVDPRFTRTAAKADEYVRIRSGTDIPFLFGMLYHIFKNGWEDKKYINDRVFGMEDVKKEVMAKWTPDKVEEACGVPEAQMAKVAEMMALNRPSTLVWCMGQTQHSIGNAMVRASCIVQLALGNVGVSGGGANIFRGHDNVQGATDIGPNPDSLPGYYGIVEGSWRHFAKAWGVDYDWIKGRFANVGMMSKPGITVSRWIDGVLEKNELIDQDPNLRGVVFWGHAPNSQTRGLEMKRAMDKLDLLVVVDPYPSATAAMAAMPGRPEDANPKRAVYLLPAATQFETSGSVTASNRSLQWREKVIEPLWESRSDHMIMYQLAEKLGFGKELVKNYKMQKVKGMDEPVPEDILREINKCVWTIGYTGQSPERLKAHMRSMHMFDVKTLKAKGSYVDQATGYNIEGDYFGLPWPCFGTPELKHPGSANLYDTTRHVMDGGGNFRANFGVERNGVNLLAEDGSHSKGADITTGYPEFDHLLLKKLGWWDELTDAEKALAEGKNWKTDNSGGIIRVAMKNHGCHVFGNAKARAVVWNFPDAIPQHREPIYSTRPDLVAKYPTHDDKKAFWRLPTLYKTVQEKNIADKVADKFPLILSSGRLVEYEGGGEETRSNPWLAELQQEAFVEINPKAAGARGIRNGDRVWLLSPTGARLNVQALVTERVGPDTVWMPFHFSGRWQGADMLAYYPNGAAPVVRGEAVNTATTYGYDSVTMMQETKTTICNIERVA</sequence>
<dbReference type="Gene3D" id="3.40.50.740">
    <property type="match status" value="1"/>
</dbReference>
<keyword evidence="5" id="KW-0004">4Fe-4S</keyword>
<evidence type="ECO:0000256" key="4">
    <source>
        <dbReference type="ARBA" id="ARBA00010312"/>
    </source>
</evidence>
<evidence type="ECO:0000256" key="10">
    <source>
        <dbReference type="ARBA" id="ARBA00023004"/>
    </source>
</evidence>
<evidence type="ECO:0000256" key="9">
    <source>
        <dbReference type="ARBA" id="ARBA00023002"/>
    </source>
</evidence>